<comment type="caution">
    <text evidence="1">The sequence shown here is derived from an EMBL/GenBank/DDBJ whole genome shotgun (WGS) entry which is preliminary data.</text>
</comment>
<proteinExistence type="predicted"/>
<name>A0ABV3YX51_9PSED</name>
<dbReference type="EMBL" id="JBFTEG010000016">
    <property type="protein sequence ID" value="MEX6503921.1"/>
    <property type="molecule type" value="Genomic_DNA"/>
</dbReference>
<protein>
    <recommendedName>
        <fullName evidence="3">Plasmid related protein</fullName>
    </recommendedName>
</protein>
<dbReference type="Proteomes" id="UP001560296">
    <property type="component" value="Unassembled WGS sequence"/>
</dbReference>
<sequence length="100" mass="10827">MTKPISMLGSGSRFSPGNIVSTPGALAALREHGKQPCDLLDRHLAGDWGDVCPGDAIRNDQSLAHGERLFSAYEIASGVVVWVITERDRALTTLLLPHEY</sequence>
<reference evidence="1 2" key="1">
    <citation type="submission" date="2024-07" db="EMBL/GenBank/DDBJ databases">
        <authorList>
            <person name="Li M."/>
        </authorList>
    </citation>
    <scope>NUCLEOTIDE SEQUENCE [LARGE SCALE GENOMIC DNA]</scope>
    <source>
        <strain evidence="1 2">25A3E</strain>
    </source>
</reference>
<accession>A0ABV3YX51</accession>
<keyword evidence="2" id="KW-1185">Reference proteome</keyword>
<gene>
    <name evidence="1" type="ORF">AB5S05_17810</name>
</gene>
<dbReference type="RefSeq" id="WP_369288860.1">
    <property type="nucleotide sequence ID" value="NZ_JBFTEG010000016.1"/>
</dbReference>
<evidence type="ECO:0008006" key="3">
    <source>
        <dbReference type="Google" id="ProtNLM"/>
    </source>
</evidence>
<organism evidence="1 2">
    <name type="scientific">Pseudomonas zhanjiangensis</name>
    <dbReference type="NCBI Taxonomy" id="3239015"/>
    <lineage>
        <taxon>Bacteria</taxon>
        <taxon>Pseudomonadati</taxon>
        <taxon>Pseudomonadota</taxon>
        <taxon>Gammaproteobacteria</taxon>
        <taxon>Pseudomonadales</taxon>
        <taxon>Pseudomonadaceae</taxon>
        <taxon>Pseudomonas</taxon>
    </lineage>
</organism>
<evidence type="ECO:0000313" key="1">
    <source>
        <dbReference type="EMBL" id="MEX6503921.1"/>
    </source>
</evidence>
<evidence type="ECO:0000313" key="2">
    <source>
        <dbReference type="Proteomes" id="UP001560296"/>
    </source>
</evidence>